<dbReference type="HOGENOM" id="CLU_1223750_0_0_4"/>
<dbReference type="eggNOG" id="ENOG5034A59">
    <property type="taxonomic scope" value="Bacteria"/>
</dbReference>
<proteinExistence type="predicted"/>
<name>C3X8W4_OXAFO</name>
<organism evidence="1 2">
    <name type="scientific">Oxalobacter formigenes OXCC13</name>
    <dbReference type="NCBI Taxonomy" id="556269"/>
    <lineage>
        <taxon>Bacteria</taxon>
        <taxon>Pseudomonadati</taxon>
        <taxon>Pseudomonadota</taxon>
        <taxon>Betaproteobacteria</taxon>
        <taxon>Burkholderiales</taxon>
        <taxon>Oxalobacteraceae</taxon>
        <taxon>Oxalobacter</taxon>
    </lineage>
</organism>
<dbReference type="STRING" id="847.BRW83_1562"/>
<evidence type="ECO:0000313" key="1">
    <source>
        <dbReference type="EMBL" id="EEO29640.1"/>
    </source>
</evidence>
<keyword evidence="2" id="KW-1185">Reference proteome</keyword>
<dbReference type="AlphaFoldDB" id="C3X8W4"/>
<accession>C3X8W4</accession>
<evidence type="ECO:0000313" key="2">
    <source>
        <dbReference type="Proteomes" id="UP000005089"/>
    </source>
</evidence>
<reference evidence="1 2" key="1">
    <citation type="submission" date="2009-02" db="EMBL/GenBank/DDBJ databases">
        <title>The Genome Sequence of Oxalobacter formigenes OXCC13.</title>
        <authorList>
            <consortium name="The Broad Institute Genome Sequencing Platform"/>
            <person name="Ward D."/>
            <person name="Young S.K."/>
            <person name="Kodira C.D."/>
            <person name="Zeng Q."/>
            <person name="Koehrsen M."/>
            <person name="Alvarado L."/>
            <person name="Berlin A."/>
            <person name="Borenstein D."/>
            <person name="Chen Z."/>
            <person name="Engels R."/>
            <person name="Freedman E."/>
            <person name="Gellesch M."/>
            <person name="Goldberg J."/>
            <person name="Griggs A."/>
            <person name="Gujja S."/>
            <person name="Heiman D."/>
            <person name="Hepburn T."/>
            <person name="Howarth C."/>
            <person name="Jen D."/>
            <person name="Larson L."/>
            <person name="Lewis B."/>
            <person name="Mehta T."/>
            <person name="Park D."/>
            <person name="Pearson M."/>
            <person name="Roberts A."/>
            <person name="Saif S."/>
            <person name="Shea T."/>
            <person name="Shenoy N."/>
            <person name="Sisk P."/>
            <person name="Stolte C."/>
            <person name="Sykes S."/>
            <person name="Walk T."/>
            <person name="White J."/>
            <person name="Yandava C."/>
            <person name="Allison M.J."/>
            <person name="Lander E."/>
            <person name="Nusbaum C."/>
            <person name="Galagan J."/>
            <person name="Birren B."/>
        </authorList>
    </citation>
    <scope>NUCLEOTIDE SEQUENCE [LARGE SCALE GENOMIC DNA]</scope>
    <source>
        <strain evidence="1 2">OXCC13</strain>
    </source>
</reference>
<sequence>MENNMWGAIIALVASAALEQINSNVVQNRQSREVGNAMRRQREYQRQAEKIAMDNADDFQQDTRADRQNEIKQQLTEQYYKPVEATQTANASNATVQGNVSSDYQQAKAASDTNQLKAAKDFAGLYGQQESAYRLRQNEGLKMADNANQIARINNFSRGMDNVDQYAIRQAARPDGALSFGSQVLGMIGSSMIKGQGKPGNVGFT</sequence>
<dbReference type="EMBL" id="GG658170">
    <property type="protein sequence ID" value="EEO29640.1"/>
    <property type="molecule type" value="Genomic_DNA"/>
</dbReference>
<gene>
    <name evidence="1" type="ORF">OFBG_00668</name>
</gene>
<protein>
    <submittedName>
        <fullName evidence="1">Uncharacterized protein</fullName>
    </submittedName>
</protein>
<dbReference type="Proteomes" id="UP000005089">
    <property type="component" value="Unassembled WGS sequence"/>
</dbReference>